<keyword evidence="2" id="KW-1185">Reference proteome</keyword>
<protein>
    <submittedName>
        <fullName evidence="1">Uncharacterized protein</fullName>
    </submittedName>
</protein>
<dbReference type="AlphaFoldDB" id="A0A2H3D7K5"/>
<dbReference type="Proteomes" id="UP000217790">
    <property type="component" value="Unassembled WGS sequence"/>
</dbReference>
<gene>
    <name evidence="1" type="ORF">ARMGADRAFT_932964</name>
</gene>
<dbReference type="OrthoDB" id="3050185at2759"/>
<dbReference type="InParanoid" id="A0A2H3D7K5"/>
<evidence type="ECO:0000313" key="2">
    <source>
        <dbReference type="Proteomes" id="UP000217790"/>
    </source>
</evidence>
<feature type="non-terminal residue" evidence="1">
    <location>
        <position position="1"/>
    </location>
</feature>
<name>A0A2H3D7K5_ARMGA</name>
<accession>A0A2H3D7K5</accession>
<dbReference type="EMBL" id="KZ293662">
    <property type="protein sequence ID" value="PBK91221.1"/>
    <property type="molecule type" value="Genomic_DNA"/>
</dbReference>
<reference evidence="2" key="1">
    <citation type="journal article" date="2017" name="Nat. Ecol. Evol.">
        <title>Genome expansion and lineage-specific genetic innovations in the forest pathogenic fungi Armillaria.</title>
        <authorList>
            <person name="Sipos G."/>
            <person name="Prasanna A.N."/>
            <person name="Walter M.C."/>
            <person name="O'Connor E."/>
            <person name="Balint B."/>
            <person name="Krizsan K."/>
            <person name="Kiss B."/>
            <person name="Hess J."/>
            <person name="Varga T."/>
            <person name="Slot J."/>
            <person name="Riley R."/>
            <person name="Boka B."/>
            <person name="Rigling D."/>
            <person name="Barry K."/>
            <person name="Lee J."/>
            <person name="Mihaltcheva S."/>
            <person name="LaButti K."/>
            <person name="Lipzen A."/>
            <person name="Waldron R."/>
            <person name="Moloney N.M."/>
            <person name="Sperisen C."/>
            <person name="Kredics L."/>
            <person name="Vagvoelgyi C."/>
            <person name="Patrignani A."/>
            <person name="Fitzpatrick D."/>
            <person name="Nagy I."/>
            <person name="Doyle S."/>
            <person name="Anderson J.B."/>
            <person name="Grigoriev I.V."/>
            <person name="Gueldener U."/>
            <person name="Muensterkoetter M."/>
            <person name="Nagy L.G."/>
        </authorList>
    </citation>
    <scope>NUCLEOTIDE SEQUENCE [LARGE SCALE GENOMIC DNA]</scope>
    <source>
        <strain evidence="2">Ar21-2</strain>
    </source>
</reference>
<dbReference type="STRING" id="47427.A0A2H3D7K5"/>
<organism evidence="1 2">
    <name type="scientific">Armillaria gallica</name>
    <name type="common">Bulbous honey fungus</name>
    <name type="synonym">Armillaria bulbosa</name>
    <dbReference type="NCBI Taxonomy" id="47427"/>
    <lineage>
        <taxon>Eukaryota</taxon>
        <taxon>Fungi</taxon>
        <taxon>Dikarya</taxon>
        <taxon>Basidiomycota</taxon>
        <taxon>Agaricomycotina</taxon>
        <taxon>Agaricomycetes</taxon>
        <taxon>Agaricomycetidae</taxon>
        <taxon>Agaricales</taxon>
        <taxon>Marasmiineae</taxon>
        <taxon>Physalacriaceae</taxon>
        <taxon>Armillaria</taxon>
    </lineage>
</organism>
<sequence>YCRLMLILFQPWSIHMGLREGGQMWNESFEEFACTASKDVLNVMDNMQILHECKDS</sequence>
<evidence type="ECO:0000313" key="1">
    <source>
        <dbReference type="EMBL" id="PBK91221.1"/>
    </source>
</evidence>
<proteinExistence type="predicted"/>